<evidence type="ECO:0000256" key="3">
    <source>
        <dbReference type="ARBA" id="ARBA00023163"/>
    </source>
</evidence>
<dbReference type="Pfam" id="PF00392">
    <property type="entry name" value="GntR"/>
    <property type="match status" value="1"/>
</dbReference>
<dbReference type="eggNOG" id="COG1802">
    <property type="taxonomic scope" value="Bacteria"/>
</dbReference>
<evidence type="ECO:0000256" key="4">
    <source>
        <dbReference type="SAM" id="MobiDB-lite"/>
    </source>
</evidence>
<accession>D3F0I6</accession>
<dbReference type="Gene3D" id="1.20.120.530">
    <property type="entry name" value="GntR ligand-binding domain-like"/>
    <property type="match status" value="1"/>
</dbReference>
<protein>
    <submittedName>
        <fullName evidence="6">Transcriptional regulator, GntR family</fullName>
    </submittedName>
</protein>
<dbReference type="SMART" id="SM00345">
    <property type="entry name" value="HTH_GNTR"/>
    <property type="match status" value="1"/>
</dbReference>
<dbReference type="AlphaFoldDB" id="D3F0I6"/>
<dbReference type="Proteomes" id="UP000008229">
    <property type="component" value="Chromosome"/>
</dbReference>
<dbReference type="STRING" id="469383.Cwoe_3629"/>
<reference evidence="7" key="2">
    <citation type="submission" date="2010-01" db="EMBL/GenBank/DDBJ databases">
        <title>The complete genome of Conexibacter woesei DSM 14684.</title>
        <authorList>
            <consortium name="US DOE Joint Genome Institute (JGI-PGF)"/>
            <person name="Lucas S."/>
            <person name="Copeland A."/>
            <person name="Lapidus A."/>
            <person name="Glavina del Rio T."/>
            <person name="Dalin E."/>
            <person name="Tice H."/>
            <person name="Bruce D."/>
            <person name="Goodwin L."/>
            <person name="Pitluck S."/>
            <person name="Kyrpides N."/>
            <person name="Mavromatis K."/>
            <person name="Ivanova N."/>
            <person name="Mikhailova N."/>
            <person name="Chertkov O."/>
            <person name="Brettin T."/>
            <person name="Detter J.C."/>
            <person name="Han C."/>
            <person name="Larimer F."/>
            <person name="Land M."/>
            <person name="Hauser L."/>
            <person name="Markowitz V."/>
            <person name="Cheng J.-F."/>
            <person name="Hugenholtz P."/>
            <person name="Woyke T."/>
            <person name="Wu D."/>
            <person name="Pukall R."/>
            <person name="Steenblock K."/>
            <person name="Schneider S."/>
            <person name="Klenk H.-P."/>
            <person name="Eisen J.A."/>
        </authorList>
    </citation>
    <scope>NUCLEOTIDE SEQUENCE [LARGE SCALE GENOMIC DNA]</scope>
    <source>
        <strain evidence="7">DSM 14684 / CIP 108061 / JCM 11494 / NBRC 100937 / ID131577</strain>
    </source>
</reference>
<dbReference type="SUPFAM" id="SSF48008">
    <property type="entry name" value="GntR ligand-binding domain-like"/>
    <property type="match status" value="1"/>
</dbReference>
<keyword evidence="2" id="KW-0238">DNA-binding</keyword>
<evidence type="ECO:0000256" key="2">
    <source>
        <dbReference type="ARBA" id="ARBA00023125"/>
    </source>
</evidence>
<dbReference type="GO" id="GO:0003677">
    <property type="term" value="F:DNA binding"/>
    <property type="evidence" value="ECO:0007669"/>
    <property type="project" value="UniProtKB-KW"/>
</dbReference>
<proteinExistence type="predicted"/>
<dbReference type="Gene3D" id="1.10.10.10">
    <property type="entry name" value="Winged helix-like DNA-binding domain superfamily/Winged helix DNA-binding domain"/>
    <property type="match status" value="1"/>
</dbReference>
<sequence length="233" mass="25055">MSDTGDQLGLGALQPGDRGAAARPATLTDRATDALRGAIVDGRLRAGELYSVAQLAEQLGVSRTPAREALLLLERQGMVRFERNRGARVLESSARDLDEVFALRLLLEVPAARVAAERIDAAGLVAVAAELEAMGAQLDRADEAAFMARDRRFHELLLEAAGNRRLVAIVADLRDHVRLRGASTVGRGRDLRAIYDEHAAIVEALRSGDPDAVAEAMRAHLEQTRKLLVEAAG</sequence>
<keyword evidence="7" id="KW-1185">Reference proteome</keyword>
<dbReference type="SUPFAM" id="SSF46785">
    <property type="entry name" value="Winged helix' DNA-binding domain"/>
    <property type="match status" value="1"/>
</dbReference>
<dbReference type="HOGENOM" id="CLU_017584_5_1_11"/>
<dbReference type="PANTHER" id="PTHR43537">
    <property type="entry name" value="TRANSCRIPTIONAL REGULATOR, GNTR FAMILY"/>
    <property type="match status" value="1"/>
</dbReference>
<dbReference type="InterPro" id="IPR008920">
    <property type="entry name" value="TF_FadR/GntR_C"/>
</dbReference>
<organism evidence="6 7">
    <name type="scientific">Conexibacter woesei (strain DSM 14684 / CCUG 47730 / CIP 108061 / JCM 11494 / NBRC 100937 / ID131577)</name>
    <dbReference type="NCBI Taxonomy" id="469383"/>
    <lineage>
        <taxon>Bacteria</taxon>
        <taxon>Bacillati</taxon>
        <taxon>Actinomycetota</taxon>
        <taxon>Thermoleophilia</taxon>
        <taxon>Solirubrobacterales</taxon>
        <taxon>Conexibacteraceae</taxon>
        <taxon>Conexibacter</taxon>
    </lineage>
</organism>
<evidence type="ECO:0000256" key="1">
    <source>
        <dbReference type="ARBA" id="ARBA00023015"/>
    </source>
</evidence>
<keyword evidence="1" id="KW-0805">Transcription regulation</keyword>
<dbReference type="RefSeq" id="WP_012935097.1">
    <property type="nucleotide sequence ID" value="NC_013739.1"/>
</dbReference>
<keyword evidence="3" id="KW-0804">Transcription</keyword>
<dbReference type="InterPro" id="IPR011711">
    <property type="entry name" value="GntR_C"/>
</dbReference>
<evidence type="ECO:0000313" key="7">
    <source>
        <dbReference type="Proteomes" id="UP000008229"/>
    </source>
</evidence>
<gene>
    <name evidence="6" type="ordered locus">Cwoe_3629</name>
</gene>
<dbReference type="GO" id="GO:0003700">
    <property type="term" value="F:DNA-binding transcription factor activity"/>
    <property type="evidence" value="ECO:0007669"/>
    <property type="project" value="InterPro"/>
</dbReference>
<feature type="domain" description="HTH gntR-type" evidence="5">
    <location>
        <begin position="25"/>
        <end position="92"/>
    </location>
</feature>
<dbReference type="PRINTS" id="PR00035">
    <property type="entry name" value="HTHGNTR"/>
</dbReference>
<dbReference type="KEGG" id="cwo:Cwoe_3629"/>
<dbReference type="PROSITE" id="PS50949">
    <property type="entry name" value="HTH_GNTR"/>
    <property type="match status" value="1"/>
</dbReference>
<dbReference type="EMBL" id="CP001854">
    <property type="protein sequence ID" value="ADB52046.1"/>
    <property type="molecule type" value="Genomic_DNA"/>
</dbReference>
<dbReference type="InterPro" id="IPR036390">
    <property type="entry name" value="WH_DNA-bd_sf"/>
</dbReference>
<dbReference type="InterPro" id="IPR036388">
    <property type="entry name" value="WH-like_DNA-bd_sf"/>
</dbReference>
<dbReference type="CDD" id="cd07377">
    <property type="entry name" value="WHTH_GntR"/>
    <property type="match status" value="1"/>
</dbReference>
<evidence type="ECO:0000259" key="5">
    <source>
        <dbReference type="PROSITE" id="PS50949"/>
    </source>
</evidence>
<evidence type="ECO:0000313" key="6">
    <source>
        <dbReference type="EMBL" id="ADB52046.1"/>
    </source>
</evidence>
<name>D3F0I6_CONWI</name>
<feature type="region of interest" description="Disordered" evidence="4">
    <location>
        <begin position="1"/>
        <end position="23"/>
    </location>
</feature>
<dbReference type="InterPro" id="IPR000524">
    <property type="entry name" value="Tscrpt_reg_HTH_GntR"/>
</dbReference>
<dbReference type="Pfam" id="PF07729">
    <property type="entry name" value="FCD"/>
    <property type="match status" value="1"/>
</dbReference>
<reference evidence="6 7" key="1">
    <citation type="journal article" date="2010" name="Stand. Genomic Sci.">
        <title>Complete genome sequence of Conexibacter woesei type strain (ID131577).</title>
        <authorList>
            <person name="Pukall R."/>
            <person name="Lapidus A."/>
            <person name="Glavina Del Rio T."/>
            <person name="Copeland A."/>
            <person name="Tice H."/>
            <person name="Cheng J.-F."/>
            <person name="Lucas S."/>
            <person name="Chen F."/>
            <person name="Nolan M."/>
            <person name="Bruce D."/>
            <person name="Goodwin L."/>
            <person name="Pitluck S."/>
            <person name="Mavromatis K."/>
            <person name="Ivanova N."/>
            <person name="Ovchinnikova G."/>
            <person name="Pati A."/>
            <person name="Chen A."/>
            <person name="Palaniappan K."/>
            <person name="Land M."/>
            <person name="Hauser L."/>
            <person name="Chang Y.-J."/>
            <person name="Jeffries C.D."/>
            <person name="Chain P."/>
            <person name="Meincke L."/>
            <person name="Sims D."/>
            <person name="Brettin T."/>
            <person name="Detter J.C."/>
            <person name="Rohde M."/>
            <person name="Goeker M."/>
            <person name="Bristow J."/>
            <person name="Eisen J.A."/>
            <person name="Markowitz V."/>
            <person name="Kyrpides N.C."/>
            <person name="Klenk H.-P."/>
            <person name="Hugenholtz P."/>
        </authorList>
    </citation>
    <scope>NUCLEOTIDE SEQUENCE [LARGE SCALE GENOMIC DNA]</scope>
    <source>
        <strain evidence="7">DSM 14684 / CIP 108061 / JCM 11494 / NBRC 100937 / ID131577</strain>
    </source>
</reference>
<dbReference type="SMART" id="SM00895">
    <property type="entry name" value="FCD"/>
    <property type="match status" value="1"/>
</dbReference>
<dbReference type="PANTHER" id="PTHR43537:SF5">
    <property type="entry name" value="UXU OPERON TRANSCRIPTIONAL REGULATOR"/>
    <property type="match status" value="1"/>
</dbReference>